<feature type="short sequence motif" description="Histidine triad motif" evidence="4">
    <location>
        <begin position="145"/>
        <end position="149"/>
    </location>
</feature>
<dbReference type="GO" id="GO:0000166">
    <property type="term" value="F:nucleotide binding"/>
    <property type="evidence" value="ECO:0007669"/>
    <property type="project" value="UniProtKB-KW"/>
</dbReference>
<evidence type="ECO:0000313" key="7">
    <source>
        <dbReference type="Proteomes" id="UP000321820"/>
    </source>
</evidence>
<gene>
    <name evidence="6" type="ORF">FTW19_02655</name>
</gene>
<organism evidence="6 7">
    <name type="scientific">Terriglobus albidus</name>
    <dbReference type="NCBI Taxonomy" id="1592106"/>
    <lineage>
        <taxon>Bacteria</taxon>
        <taxon>Pseudomonadati</taxon>
        <taxon>Acidobacteriota</taxon>
        <taxon>Terriglobia</taxon>
        <taxon>Terriglobales</taxon>
        <taxon>Acidobacteriaceae</taxon>
        <taxon>Terriglobus</taxon>
    </lineage>
</organism>
<dbReference type="AlphaFoldDB" id="A0A5B9E442"/>
<dbReference type="InterPro" id="IPR036265">
    <property type="entry name" value="HIT-like_sf"/>
</dbReference>
<keyword evidence="7" id="KW-1185">Reference proteome</keyword>
<evidence type="ECO:0000256" key="3">
    <source>
        <dbReference type="PIRSR" id="PIRSR639383-2"/>
    </source>
</evidence>
<dbReference type="SUPFAM" id="SSF54197">
    <property type="entry name" value="HIT-like"/>
    <property type="match status" value="1"/>
</dbReference>
<name>A0A5B9E442_9BACT</name>
<feature type="active site" description="Tele-AMP-histidine intermediate" evidence="2">
    <location>
        <position position="147"/>
    </location>
</feature>
<dbReference type="EMBL" id="CP042806">
    <property type="protein sequence ID" value="QEE27002.1"/>
    <property type="molecule type" value="Genomic_DNA"/>
</dbReference>
<keyword evidence="1" id="KW-0547">Nucleotide-binding</keyword>
<feature type="domain" description="HIT" evidence="5">
    <location>
        <begin position="52"/>
        <end position="160"/>
    </location>
</feature>
<sequence length="188" mass="21070">MDRLWTPWRYAYITKSGPSQRKGIPEPLNAYPDDQGCVFCNLIASVDYAIEHGMPVDEAERHGHIVARGKFHYIALNAFPYTSGHVMVVPYLHTDALAKLDVESAHELIVMAQQTERAIRATYRPDGLNFGLNLGEAAGAGVAAHLHLHGLPRWVGDNNFMPVLAETRILPEDLDVTWQRLRQAFQSL</sequence>
<dbReference type="Gene3D" id="3.30.428.10">
    <property type="entry name" value="HIT-like"/>
    <property type="match status" value="1"/>
</dbReference>
<dbReference type="CDD" id="cd01275">
    <property type="entry name" value="FHIT"/>
    <property type="match status" value="1"/>
</dbReference>
<dbReference type="GO" id="GO:0003824">
    <property type="term" value="F:catalytic activity"/>
    <property type="evidence" value="ECO:0007669"/>
    <property type="project" value="InterPro"/>
</dbReference>
<feature type="binding site" evidence="3">
    <location>
        <position position="77"/>
    </location>
    <ligand>
        <name>substrate</name>
    </ligand>
</feature>
<dbReference type="InterPro" id="IPR052908">
    <property type="entry name" value="AP-4-A_phosphorylase"/>
</dbReference>
<evidence type="ECO:0000313" key="6">
    <source>
        <dbReference type="EMBL" id="QEE27002.1"/>
    </source>
</evidence>
<feature type="binding site" evidence="3">
    <location>
        <position position="149"/>
    </location>
    <ligand>
        <name>substrate</name>
    </ligand>
</feature>
<evidence type="ECO:0000256" key="4">
    <source>
        <dbReference type="PROSITE-ProRule" id="PRU00464"/>
    </source>
</evidence>
<protein>
    <submittedName>
        <fullName evidence="6">HIT domain-containing protein</fullName>
    </submittedName>
</protein>
<dbReference type="KEGG" id="talb:FTW19_02655"/>
<dbReference type="PANTHER" id="PTHR42997:SF1">
    <property type="entry name" value="AP-4-A PHOSPHORYLASE"/>
    <property type="match status" value="1"/>
</dbReference>
<dbReference type="InterPro" id="IPR011146">
    <property type="entry name" value="HIT-like"/>
</dbReference>
<dbReference type="Proteomes" id="UP000321820">
    <property type="component" value="Chromosome"/>
</dbReference>
<dbReference type="Pfam" id="PF01230">
    <property type="entry name" value="HIT"/>
    <property type="match status" value="1"/>
</dbReference>
<accession>A0A5B9E442</accession>
<reference evidence="6 7" key="1">
    <citation type="submission" date="2019-08" db="EMBL/GenBank/DDBJ databases">
        <title>Complete genome sequence of Terriglobus albidus strain ORNL.</title>
        <authorList>
            <person name="Podar M."/>
        </authorList>
    </citation>
    <scope>NUCLEOTIDE SEQUENCE [LARGE SCALE GENOMIC DNA]</scope>
    <source>
        <strain evidence="6 7">ORNL</strain>
    </source>
</reference>
<dbReference type="PANTHER" id="PTHR42997">
    <property type="entry name" value="HIT FAMILY HYDROLASE"/>
    <property type="match status" value="1"/>
</dbReference>
<proteinExistence type="predicted"/>
<feature type="binding site" evidence="3">
    <location>
        <begin position="139"/>
        <end position="142"/>
    </location>
    <ligand>
        <name>substrate</name>
    </ligand>
</feature>
<dbReference type="PROSITE" id="PS51084">
    <property type="entry name" value="HIT_2"/>
    <property type="match status" value="1"/>
</dbReference>
<evidence type="ECO:0000259" key="5">
    <source>
        <dbReference type="PROSITE" id="PS51084"/>
    </source>
</evidence>
<dbReference type="OrthoDB" id="9784774at2"/>
<dbReference type="InterPro" id="IPR039383">
    <property type="entry name" value="FHIT"/>
</dbReference>
<evidence type="ECO:0000256" key="2">
    <source>
        <dbReference type="PIRSR" id="PIRSR639383-1"/>
    </source>
</evidence>
<evidence type="ECO:0000256" key="1">
    <source>
        <dbReference type="ARBA" id="ARBA00022741"/>
    </source>
</evidence>
<dbReference type="RefSeq" id="WP_147646198.1">
    <property type="nucleotide sequence ID" value="NZ_CP042806.1"/>
</dbReference>